<feature type="region of interest" description="Disordered" evidence="1">
    <location>
        <begin position="217"/>
        <end position="236"/>
    </location>
</feature>
<proteinExistence type="predicted"/>
<feature type="compositionally biased region" description="Basic residues" evidence="1">
    <location>
        <begin position="222"/>
        <end position="236"/>
    </location>
</feature>
<dbReference type="InterPro" id="IPR023696">
    <property type="entry name" value="Ureohydrolase_dom_sf"/>
</dbReference>
<reference evidence="2" key="1">
    <citation type="submission" date="2015-12" db="EMBL/GenBank/DDBJ databases">
        <title>Update maize B73 reference genome by single molecule sequencing technologies.</title>
        <authorList>
            <consortium name="Maize Genome Sequencing Project"/>
            <person name="Ware D."/>
        </authorList>
    </citation>
    <scope>NUCLEOTIDE SEQUENCE [LARGE SCALE GENOMIC DNA]</scope>
    <source>
        <tissue evidence="2">Seedling</tissue>
    </source>
</reference>
<dbReference type="SUPFAM" id="SSF52768">
    <property type="entry name" value="Arginase/deacetylase"/>
    <property type="match status" value="1"/>
</dbReference>
<sequence>MALEGGYNLRSIANSVCACAKVLLGDKFTFNTPEMQPFESTWRVIQAVRNELKTCWPVLSSKLPENVSLRIKPAPSELYASDSESDSEDVDELLGTVASVSVIEATGVAISEHLSKMKLDDDSLAVKTNSSCSAAEQHPVDSVKVHNNASVVLTKKISDLSLEWRSDLSKTDVWYASFGSNMWRPRFLCYIQGGKHWFLSLEYTGILNILRRERSREDQIQRAKRQPTKQEKKKIK</sequence>
<name>A0A1D6F0P2_MAIZE</name>
<dbReference type="AlphaFoldDB" id="A0A1D6F0P2"/>
<protein>
    <submittedName>
        <fullName evidence="2">Histone deacetylase</fullName>
    </submittedName>
</protein>
<evidence type="ECO:0000313" key="2">
    <source>
        <dbReference type="EMBL" id="ONM25069.1"/>
    </source>
</evidence>
<organism evidence="2">
    <name type="scientific">Zea mays</name>
    <name type="common">Maize</name>
    <dbReference type="NCBI Taxonomy" id="4577"/>
    <lineage>
        <taxon>Eukaryota</taxon>
        <taxon>Viridiplantae</taxon>
        <taxon>Streptophyta</taxon>
        <taxon>Embryophyta</taxon>
        <taxon>Tracheophyta</taxon>
        <taxon>Spermatophyta</taxon>
        <taxon>Magnoliopsida</taxon>
        <taxon>Liliopsida</taxon>
        <taxon>Poales</taxon>
        <taxon>Poaceae</taxon>
        <taxon>PACMAD clade</taxon>
        <taxon>Panicoideae</taxon>
        <taxon>Andropogonodae</taxon>
        <taxon>Andropogoneae</taxon>
        <taxon>Tripsacinae</taxon>
        <taxon>Zea</taxon>
    </lineage>
</organism>
<dbReference type="Gene3D" id="3.40.800.20">
    <property type="entry name" value="Histone deacetylase domain"/>
    <property type="match status" value="1"/>
</dbReference>
<gene>
    <name evidence="2" type="ORF">ZEAMMB73_Zm00001d006780</name>
</gene>
<dbReference type="EMBL" id="CM007648">
    <property type="protein sequence ID" value="ONM25069.1"/>
    <property type="molecule type" value="Genomic_DNA"/>
</dbReference>
<evidence type="ECO:0000256" key="1">
    <source>
        <dbReference type="SAM" id="MobiDB-lite"/>
    </source>
</evidence>
<dbReference type="InterPro" id="IPR037138">
    <property type="entry name" value="His_deacetylse_dom_sf"/>
</dbReference>
<accession>A0A1D6F0P2</accession>